<keyword evidence="5 10" id="KW-0812">Transmembrane</keyword>
<keyword evidence="7 10" id="KW-1133">Transmembrane helix</keyword>
<proteinExistence type="evidence at transcript level"/>
<dbReference type="Gene3D" id="3.90.550.50">
    <property type="match status" value="1"/>
</dbReference>
<dbReference type="AlphaFoldDB" id="A0A2P2I6P5"/>
<dbReference type="Pfam" id="PF01762">
    <property type="entry name" value="Galactosyl_T"/>
    <property type="match status" value="1"/>
</dbReference>
<protein>
    <recommendedName>
        <fullName evidence="10">Hexosyltransferase</fullName>
        <ecNumber evidence="10">2.4.1.-</ecNumber>
    </recommendedName>
</protein>
<evidence type="ECO:0000256" key="9">
    <source>
        <dbReference type="ARBA" id="ARBA00023136"/>
    </source>
</evidence>
<keyword evidence="3 10" id="KW-0328">Glycosyltransferase</keyword>
<keyword evidence="9 10" id="KW-0472">Membrane</keyword>
<reference evidence="12" key="1">
    <citation type="submission" date="2017-11" db="EMBL/GenBank/DDBJ databases">
        <title>The sensing device of the deep-sea amphipod.</title>
        <authorList>
            <person name="Kobayashi H."/>
            <person name="Nagahama T."/>
            <person name="Arai W."/>
            <person name="Sasagawa Y."/>
            <person name="Umeda M."/>
            <person name="Hayashi T."/>
            <person name="Nikaido I."/>
            <person name="Watanabe H."/>
            <person name="Oguri K."/>
            <person name="Kitazato H."/>
            <person name="Fujioka K."/>
            <person name="Kido Y."/>
            <person name="Takami H."/>
        </authorList>
    </citation>
    <scope>NUCLEOTIDE SEQUENCE</scope>
    <source>
        <tissue evidence="12">Whole body</tissue>
    </source>
</reference>
<dbReference type="GO" id="GO:0000139">
    <property type="term" value="C:Golgi membrane"/>
    <property type="evidence" value="ECO:0007669"/>
    <property type="project" value="UniProtKB-SubCell"/>
</dbReference>
<evidence type="ECO:0000313" key="12">
    <source>
        <dbReference type="EMBL" id="LAC20773.1"/>
    </source>
</evidence>
<evidence type="ECO:0000256" key="5">
    <source>
        <dbReference type="ARBA" id="ARBA00022692"/>
    </source>
</evidence>
<comment type="subcellular location">
    <subcellularLocation>
        <location evidence="1 10">Golgi apparatus membrane</location>
        <topology evidence="1 10">Single-pass type II membrane protein</topology>
    </subcellularLocation>
</comment>
<keyword evidence="6 10" id="KW-0735">Signal-anchor</keyword>
<evidence type="ECO:0000313" key="11">
    <source>
        <dbReference type="EMBL" id="LAB69697.1"/>
    </source>
</evidence>
<evidence type="ECO:0000256" key="4">
    <source>
        <dbReference type="ARBA" id="ARBA00022679"/>
    </source>
</evidence>
<sequence length="355" mass="41924">MTKLLSRRRFLASAMYVFVGIGILIATGLYQYFLALPYDTSYVHWGPPEPLTSLIQQLQENGIPAVKPVNEFDHKFTFTNSHKCQVKDNEVIRLVYIVKSALPNFYKRDMIRQSWGFEQRFSDVTIRTVFLVGSMPGEPHLQVRVNKENKQHKDIVQADFIDNYYNNTIKTMMGLNWAFNFCAKVKYLLFVDDDYYVSTRNILRFLRDPNNYPQYLETYVIDAVNEYQENLYAGYVFQQSYPHRWVLSKWYISLTDYPYSHYPPYVTAGAFILSQRSLQSMYYASIYTNRFRFDDIFMGMCAKKANLHPFHHAEFHFSRPLYTVEGYKYTIASHGFGDPEEMHKIWEEQRSVGNA</sequence>
<evidence type="ECO:0000256" key="8">
    <source>
        <dbReference type="ARBA" id="ARBA00023034"/>
    </source>
</evidence>
<dbReference type="PANTHER" id="PTHR11214:SF349">
    <property type="entry name" value="BETA-1,3-GALACTOSYLTRANSFERASE BRN"/>
    <property type="match status" value="1"/>
</dbReference>
<keyword evidence="4 11" id="KW-0808">Transferase</keyword>
<reference evidence="11" key="2">
    <citation type="journal article" date="2018" name="Biosci. Biotechnol. Biochem.">
        <title>Polysaccharide hydrolase of the hadal zone amphipods Hirondellea gigas.</title>
        <authorList>
            <person name="Kobayashi H."/>
            <person name="Nagahama T."/>
            <person name="Arai W."/>
            <person name="Sasagawa Y."/>
            <person name="Umeda M."/>
            <person name="Hayashi T."/>
            <person name="Nikaido I."/>
            <person name="Watanabe H."/>
            <person name="Oguri K."/>
            <person name="Kitazato H."/>
            <person name="Fujioka K."/>
            <person name="Kido Y."/>
            <person name="Takami H."/>
        </authorList>
    </citation>
    <scope>NUCLEOTIDE SEQUENCE</scope>
    <source>
        <tissue evidence="11">Whole body</tissue>
    </source>
</reference>
<dbReference type="PANTHER" id="PTHR11214">
    <property type="entry name" value="BETA-1,3-N-ACETYLGLUCOSAMINYLTRANSFERASE"/>
    <property type="match status" value="1"/>
</dbReference>
<accession>A0A2P2I6P5</accession>
<dbReference type="EMBL" id="IACT01001421">
    <property type="protein sequence ID" value="LAC20773.1"/>
    <property type="molecule type" value="mRNA"/>
</dbReference>
<keyword evidence="8 10" id="KW-0333">Golgi apparatus</keyword>
<evidence type="ECO:0000256" key="3">
    <source>
        <dbReference type="ARBA" id="ARBA00022676"/>
    </source>
</evidence>
<evidence type="ECO:0000256" key="1">
    <source>
        <dbReference type="ARBA" id="ARBA00004323"/>
    </source>
</evidence>
<comment type="similarity">
    <text evidence="2 10">Belongs to the glycosyltransferase 31 family.</text>
</comment>
<evidence type="ECO:0000256" key="2">
    <source>
        <dbReference type="ARBA" id="ARBA00008661"/>
    </source>
</evidence>
<evidence type="ECO:0000256" key="6">
    <source>
        <dbReference type="ARBA" id="ARBA00022968"/>
    </source>
</evidence>
<dbReference type="InterPro" id="IPR002659">
    <property type="entry name" value="Glyco_trans_31"/>
</dbReference>
<dbReference type="EC" id="2.4.1.-" evidence="10"/>
<feature type="transmembrane region" description="Helical" evidence="10">
    <location>
        <begin position="12"/>
        <end position="33"/>
    </location>
</feature>
<evidence type="ECO:0000256" key="7">
    <source>
        <dbReference type="ARBA" id="ARBA00022989"/>
    </source>
</evidence>
<dbReference type="GO" id="GO:0008194">
    <property type="term" value="F:UDP-glycosyltransferase activity"/>
    <property type="evidence" value="ECO:0007669"/>
    <property type="project" value="TreeGrafter"/>
</dbReference>
<organism evidence="11">
    <name type="scientific">Hirondellea gigas</name>
    <dbReference type="NCBI Taxonomy" id="1518452"/>
    <lineage>
        <taxon>Eukaryota</taxon>
        <taxon>Metazoa</taxon>
        <taxon>Ecdysozoa</taxon>
        <taxon>Arthropoda</taxon>
        <taxon>Crustacea</taxon>
        <taxon>Multicrustacea</taxon>
        <taxon>Malacostraca</taxon>
        <taxon>Eumalacostraca</taxon>
        <taxon>Peracarida</taxon>
        <taxon>Amphipoda</taxon>
        <taxon>Amphilochidea</taxon>
        <taxon>Lysianassida</taxon>
        <taxon>Lysianassidira</taxon>
        <taxon>Lysianassoidea</taxon>
        <taxon>Lysianassidae</taxon>
        <taxon>Hirondellea</taxon>
    </lineage>
</organism>
<dbReference type="EMBL" id="IACF01004103">
    <property type="protein sequence ID" value="LAB69697.1"/>
    <property type="molecule type" value="mRNA"/>
</dbReference>
<dbReference type="GO" id="GO:0016758">
    <property type="term" value="F:hexosyltransferase activity"/>
    <property type="evidence" value="ECO:0007669"/>
    <property type="project" value="InterPro"/>
</dbReference>
<evidence type="ECO:0000256" key="10">
    <source>
        <dbReference type="RuleBase" id="RU363063"/>
    </source>
</evidence>
<name>A0A2P2I6P5_9CRUS</name>
<dbReference type="FunFam" id="3.90.550.50:FF:000042">
    <property type="entry name" value="Hexosyltransferase"/>
    <property type="match status" value="1"/>
</dbReference>
<dbReference type="GO" id="GO:0006493">
    <property type="term" value="P:protein O-linked glycosylation"/>
    <property type="evidence" value="ECO:0007669"/>
    <property type="project" value="TreeGrafter"/>
</dbReference>